<evidence type="ECO:0000259" key="1">
    <source>
        <dbReference type="Pfam" id="PF04149"/>
    </source>
</evidence>
<feature type="domain" description="DUF397" evidence="1">
    <location>
        <begin position="14"/>
        <end position="67"/>
    </location>
</feature>
<reference evidence="3" key="1">
    <citation type="journal article" date="2019" name="Int. J. Syst. Evol. Microbiol.">
        <title>The Global Catalogue of Microorganisms (GCM) 10K type strain sequencing project: providing services to taxonomists for standard genome sequencing and annotation.</title>
        <authorList>
            <consortium name="The Broad Institute Genomics Platform"/>
            <consortium name="The Broad Institute Genome Sequencing Center for Infectious Disease"/>
            <person name="Wu L."/>
            <person name="Ma J."/>
        </authorList>
    </citation>
    <scope>NUCLEOTIDE SEQUENCE [LARGE SCALE GENOMIC DNA]</scope>
    <source>
        <strain evidence="3">JCM 9371</strain>
    </source>
</reference>
<dbReference type="InterPro" id="IPR007278">
    <property type="entry name" value="DUF397"/>
</dbReference>
<accession>A0ABW2XN06</accession>
<keyword evidence="3" id="KW-1185">Reference proteome</keyword>
<organism evidence="2 3">
    <name type="scientific">Actinomadura fibrosa</name>
    <dbReference type="NCBI Taxonomy" id="111802"/>
    <lineage>
        <taxon>Bacteria</taxon>
        <taxon>Bacillati</taxon>
        <taxon>Actinomycetota</taxon>
        <taxon>Actinomycetes</taxon>
        <taxon>Streptosporangiales</taxon>
        <taxon>Thermomonosporaceae</taxon>
        <taxon>Actinomadura</taxon>
    </lineage>
</organism>
<sequence length="76" mass="8418">MDGHQLSDVWRTGLVWQKSRRSNPSGNCVEMAELPTGEIAVRNSRDPEGAVLVYTREEVEAFVGGAKDGDFDHMLV</sequence>
<dbReference type="Proteomes" id="UP001597063">
    <property type="component" value="Unassembled WGS sequence"/>
</dbReference>
<comment type="caution">
    <text evidence="2">The sequence shown here is derived from an EMBL/GenBank/DDBJ whole genome shotgun (WGS) entry which is preliminary data.</text>
</comment>
<evidence type="ECO:0000313" key="3">
    <source>
        <dbReference type="Proteomes" id="UP001597063"/>
    </source>
</evidence>
<dbReference type="Pfam" id="PF04149">
    <property type="entry name" value="DUF397"/>
    <property type="match status" value="1"/>
</dbReference>
<evidence type="ECO:0000313" key="2">
    <source>
        <dbReference type="EMBL" id="MFD0687160.1"/>
    </source>
</evidence>
<gene>
    <name evidence="2" type="ORF">ACFQZM_21860</name>
</gene>
<name>A0ABW2XN06_9ACTN</name>
<protein>
    <submittedName>
        <fullName evidence="2">DUF397 domain-containing protein</fullName>
    </submittedName>
</protein>
<dbReference type="RefSeq" id="WP_131760345.1">
    <property type="nucleotide sequence ID" value="NZ_CAACUY010000112.1"/>
</dbReference>
<proteinExistence type="predicted"/>
<dbReference type="EMBL" id="JBHTGP010000012">
    <property type="protein sequence ID" value="MFD0687160.1"/>
    <property type="molecule type" value="Genomic_DNA"/>
</dbReference>